<organism evidence="2 3">
    <name type="scientific">Stentor coeruleus</name>
    <dbReference type="NCBI Taxonomy" id="5963"/>
    <lineage>
        <taxon>Eukaryota</taxon>
        <taxon>Sar</taxon>
        <taxon>Alveolata</taxon>
        <taxon>Ciliophora</taxon>
        <taxon>Postciliodesmatophora</taxon>
        <taxon>Heterotrichea</taxon>
        <taxon>Heterotrichida</taxon>
        <taxon>Stentoridae</taxon>
        <taxon>Stentor</taxon>
    </lineage>
</organism>
<name>A0A1R2C1W5_9CILI</name>
<dbReference type="Proteomes" id="UP000187209">
    <property type="component" value="Unassembled WGS sequence"/>
</dbReference>
<gene>
    <name evidence="2" type="ORF">SteCoe_16182</name>
</gene>
<evidence type="ECO:0000256" key="1">
    <source>
        <dbReference type="SAM" id="Coils"/>
    </source>
</evidence>
<accession>A0A1R2C1W5</accession>
<feature type="coiled-coil region" evidence="1">
    <location>
        <begin position="20"/>
        <end position="66"/>
    </location>
</feature>
<keyword evidence="1" id="KW-0175">Coiled coil</keyword>
<proteinExistence type="predicted"/>
<dbReference type="OrthoDB" id="313579at2759"/>
<dbReference type="EMBL" id="MPUH01000320">
    <property type="protein sequence ID" value="OMJ82971.1"/>
    <property type="molecule type" value="Genomic_DNA"/>
</dbReference>
<protein>
    <submittedName>
        <fullName evidence="2">Uncharacterized protein</fullName>
    </submittedName>
</protein>
<evidence type="ECO:0000313" key="2">
    <source>
        <dbReference type="EMBL" id="OMJ82971.1"/>
    </source>
</evidence>
<reference evidence="2 3" key="1">
    <citation type="submission" date="2016-11" db="EMBL/GenBank/DDBJ databases">
        <title>The macronuclear genome of Stentor coeruleus: a giant cell with tiny introns.</title>
        <authorList>
            <person name="Slabodnick M."/>
            <person name="Ruby J.G."/>
            <person name="Reiff S.B."/>
            <person name="Swart E.C."/>
            <person name="Gosai S."/>
            <person name="Prabakaran S."/>
            <person name="Witkowska E."/>
            <person name="Larue G.E."/>
            <person name="Fisher S."/>
            <person name="Freeman R.M."/>
            <person name="Gunawardena J."/>
            <person name="Chu W."/>
            <person name="Stover N.A."/>
            <person name="Gregory B.D."/>
            <person name="Nowacki M."/>
            <person name="Derisi J."/>
            <person name="Roy S.W."/>
            <person name="Marshall W.F."/>
            <person name="Sood P."/>
        </authorList>
    </citation>
    <scope>NUCLEOTIDE SEQUENCE [LARGE SCALE GENOMIC DNA]</scope>
    <source>
        <strain evidence="2">WM001</strain>
    </source>
</reference>
<dbReference type="AlphaFoldDB" id="A0A1R2C1W5"/>
<keyword evidence="3" id="KW-1185">Reference proteome</keyword>
<evidence type="ECO:0000313" key="3">
    <source>
        <dbReference type="Proteomes" id="UP000187209"/>
    </source>
</evidence>
<feature type="coiled-coil region" evidence="1">
    <location>
        <begin position="180"/>
        <end position="235"/>
    </location>
</feature>
<comment type="caution">
    <text evidence="2">The sequence shown here is derived from an EMBL/GenBank/DDBJ whole genome shotgun (WGS) entry which is preliminary data.</text>
</comment>
<feature type="coiled-coil region" evidence="1">
    <location>
        <begin position="91"/>
        <end position="132"/>
    </location>
</feature>
<sequence>MLESRNSAEDPDTLQLSNLLNSLEGELETSYLERRQLQKLRKSTSLEELQDAVEQISHREKDLQACIGISKMLIETNEKLHIRNRELVHEKQKLEFQSKTYIQEIETYKEKLERSEERVLEINAALVKAEASYIKLSAESKANSEIVGKNSKVYSDIETISLDKYDADITEITERYKYEYEQVIRSKSKSEEKLKTTEEELEKVKFSLSSIESNYENLLKELNSYRKTSKKREEDLVLTQEQLQNLGLRFDELHTKHQELIDHSEKLAEEIELIQASQAYRQPEHHARENKSLKIELEDLEETLEDTFPEFSEPIKRTLSLRNSFRVGPRSLQITKSNEIHINSINIRKNPSEEYFFLTTQAIKLNSPYMDVICLESPKVLFDQAIKSNIPFHKWYEWIEKKLTAKYLESLYKKPEIKNKS</sequence>